<dbReference type="InterPro" id="IPR006935">
    <property type="entry name" value="Helicase/UvrB_N"/>
</dbReference>
<dbReference type="Proteomes" id="UP000248557">
    <property type="component" value="Unassembled WGS sequence"/>
</dbReference>
<evidence type="ECO:0000313" key="3">
    <source>
        <dbReference type="EMBL" id="RAP03865.1"/>
    </source>
</evidence>
<dbReference type="AlphaFoldDB" id="A0A328Q6Q8"/>
<gene>
    <name evidence="3" type="ORF">CA615_00025</name>
</gene>
<sequence length="937" mass="110600">MSESKFILNNTKDNIKVISTIESNLKQCDEFIISVAFITESGITPLLQILKELEEKKIPGKILTTDYLFFSQPRALIRLNNLKNIEVKLYSVNETDFGFHTKGYIFKNKKHYNIIMGSSNLTQKALTVNKEWNLLISPDSDEEINNEIIETFNEYWTEAIPLCECIDEYTNLYNENKKIQIDSWIKPRHKTLTPNNMQKSFIKNLRKSLAKNDKKGLLISATGTGKTFASAFALKEINPKKILFLVHREQIAKQAMKSYGKIFHEKTLGILSGNKKDYSVDFLFSTVQMMSKKENYERYNRDYFDFIVIDEVHRAGSVSYQKIMNYFNPIFYLGMTATPDRSDEFDIYSLFNHNIIYEIRLKNALEEDMLCSFNYFGITDNAIDVNDMSKTRIDNIIENIEYYGYSGSRVKGLIFCNNIHNAKILSKEFNNRGYRTLSLSGNNTQKERKDTIDRLVNDDRYDNLDYIITVDIFNEGVDIKEVNQIVMLRETESSIIFIQQLGRGLRKYSNKEFVVVLDFIGNYKNNFLIPVALSGDTTYNKDNIRKFMINRNNLLVGSSTVHFDRISEKRIYDSINRAKLNNLNFIRNEYIQLKNKIGRIPTLYDFYIYKQLDISFIINAMHKLNSLKSSKTYPYMVNKIDIEYELQLTELELLYLQFLTLKIINGKRPHELIILKEIIQNNTLEIDDLENILENNYNITNNKISIKSALRVLNKSFYKPREYNLYKKAMFINITENNIIITDKFKKLLEKNEFRENMFDLIKLGLKQYCDKYIQHIDNMNFKLYEKYSREDIARLLNWPEKDAIYGYVIKNNIEAEKTCPFCVTYDKRENSVESTKYVNKLYDNQTLSWMATSSRTFESKDIREIMDYEKNNMKFYLFMKKNNDEGKEFYYMGPIIPTEPTETKVKDKDNVLRDTVSFKLKLKYPIREDIYEYFIN</sequence>
<dbReference type="GO" id="GO:0016787">
    <property type="term" value="F:hydrolase activity"/>
    <property type="evidence" value="ECO:0007669"/>
    <property type="project" value="InterPro"/>
</dbReference>
<dbReference type="GO" id="GO:0005829">
    <property type="term" value="C:cytosol"/>
    <property type="evidence" value="ECO:0007669"/>
    <property type="project" value="TreeGrafter"/>
</dbReference>
<dbReference type="GO" id="GO:0140097">
    <property type="term" value="F:catalytic activity, acting on DNA"/>
    <property type="evidence" value="ECO:0007669"/>
    <property type="project" value="UniProtKB-ARBA"/>
</dbReference>
<dbReference type="PANTHER" id="PTHR47396:SF1">
    <property type="entry name" value="ATP-DEPENDENT HELICASE IRC3-RELATED"/>
    <property type="match status" value="1"/>
</dbReference>
<dbReference type="PANTHER" id="PTHR47396">
    <property type="entry name" value="TYPE I RESTRICTION ENZYME ECOKI R PROTEIN"/>
    <property type="match status" value="1"/>
</dbReference>
<dbReference type="Pfam" id="PF00271">
    <property type="entry name" value="Helicase_C"/>
    <property type="match status" value="1"/>
</dbReference>
<dbReference type="GO" id="GO:0005524">
    <property type="term" value="F:ATP binding"/>
    <property type="evidence" value="ECO:0007669"/>
    <property type="project" value="InterPro"/>
</dbReference>
<feature type="domain" description="Helicase C-terminal" evidence="2">
    <location>
        <begin position="392"/>
        <end position="555"/>
    </location>
</feature>
<dbReference type="Pfam" id="PF13091">
    <property type="entry name" value="PLDc_2"/>
    <property type="match status" value="1"/>
</dbReference>
<protein>
    <submittedName>
        <fullName evidence="3">Helicase</fullName>
    </submittedName>
</protein>
<dbReference type="Pfam" id="PF26350">
    <property type="entry name" value="DUF8090"/>
    <property type="match status" value="1"/>
</dbReference>
<dbReference type="CDD" id="cd18799">
    <property type="entry name" value="SF2_C_EcoAI-like"/>
    <property type="match status" value="1"/>
</dbReference>
<dbReference type="Pfam" id="PF11907">
    <property type="entry name" value="DUF3427"/>
    <property type="match status" value="1"/>
</dbReference>
<dbReference type="RefSeq" id="WP_112149219.1">
    <property type="nucleotide sequence ID" value="NZ_NGJK01000001.1"/>
</dbReference>
<dbReference type="SUPFAM" id="SSF52540">
    <property type="entry name" value="P-loop containing nucleoside triphosphate hydrolases"/>
    <property type="match status" value="1"/>
</dbReference>
<dbReference type="GO" id="GO:0003677">
    <property type="term" value="F:DNA binding"/>
    <property type="evidence" value="ECO:0007669"/>
    <property type="project" value="InterPro"/>
</dbReference>
<dbReference type="CDD" id="cd09204">
    <property type="entry name" value="PLDc_N_DEXD_b2"/>
    <property type="match status" value="1"/>
</dbReference>
<proteinExistence type="predicted"/>
<dbReference type="PROSITE" id="PS51192">
    <property type="entry name" value="HELICASE_ATP_BIND_1"/>
    <property type="match status" value="1"/>
</dbReference>
<keyword evidence="3" id="KW-0347">Helicase</keyword>
<dbReference type="SMART" id="SM00487">
    <property type="entry name" value="DEXDc"/>
    <property type="match status" value="1"/>
</dbReference>
<dbReference type="Pfam" id="PF04851">
    <property type="entry name" value="ResIII"/>
    <property type="match status" value="1"/>
</dbReference>
<dbReference type="InterPro" id="IPR058403">
    <property type="entry name" value="DUF8090"/>
</dbReference>
<dbReference type="CDD" id="cd18032">
    <property type="entry name" value="DEXHc_RE_I_III_res"/>
    <property type="match status" value="1"/>
</dbReference>
<organism evidence="3 4">
    <name type="scientific">Methanosphaera stadtmanae</name>
    <dbReference type="NCBI Taxonomy" id="2317"/>
    <lineage>
        <taxon>Archaea</taxon>
        <taxon>Methanobacteriati</taxon>
        <taxon>Methanobacteriota</taxon>
        <taxon>Methanomada group</taxon>
        <taxon>Methanobacteria</taxon>
        <taxon>Methanobacteriales</taxon>
        <taxon>Methanobacteriaceae</taxon>
        <taxon>Methanosphaera</taxon>
    </lineage>
</organism>
<dbReference type="InterPro" id="IPR014001">
    <property type="entry name" value="Helicase_ATP-bd"/>
</dbReference>
<keyword evidence="3" id="KW-0378">Hydrolase</keyword>
<feature type="domain" description="Helicase ATP-binding" evidence="1">
    <location>
        <begin position="207"/>
        <end position="357"/>
    </location>
</feature>
<dbReference type="InterPro" id="IPR025202">
    <property type="entry name" value="PLD-like_dom"/>
</dbReference>
<dbReference type="InterPro" id="IPR050742">
    <property type="entry name" value="Helicase_Restrict-Modif_Enz"/>
</dbReference>
<dbReference type="SMART" id="SM00490">
    <property type="entry name" value="HELICc"/>
    <property type="match status" value="1"/>
</dbReference>
<reference evidence="3 4" key="1">
    <citation type="submission" date="2017-05" db="EMBL/GenBank/DDBJ databases">
        <title>Host range expansion of the Methanosphaera genus to humans and monogastric animals involves recent and extensive reduction in genome content.</title>
        <authorList>
            <person name="Hoedt E.C."/>
            <person name="Volmer J.G."/>
            <person name="Parks D.H."/>
            <person name="Rosewarne C.P."/>
            <person name="Denman S.E."/>
            <person name="Mcsweeney C.S."/>
            <person name="O Cuiv P."/>
            <person name="Hugenholtz P."/>
            <person name="Tyson G.W."/>
            <person name="Morrison M."/>
        </authorList>
    </citation>
    <scope>NUCLEOTIDE SEQUENCE [LARGE SCALE GENOMIC DNA]</scope>
    <source>
        <strain evidence="3 4">PA5</strain>
    </source>
</reference>
<evidence type="ECO:0000259" key="1">
    <source>
        <dbReference type="PROSITE" id="PS51192"/>
    </source>
</evidence>
<name>A0A328Q6Q8_9EURY</name>
<dbReference type="InterPro" id="IPR001650">
    <property type="entry name" value="Helicase_C-like"/>
</dbReference>
<keyword evidence="3" id="KW-0067">ATP-binding</keyword>
<dbReference type="SUPFAM" id="SSF56024">
    <property type="entry name" value="Phospholipase D/nuclease"/>
    <property type="match status" value="1"/>
</dbReference>
<dbReference type="PROSITE" id="PS51194">
    <property type="entry name" value="HELICASE_CTER"/>
    <property type="match status" value="1"/>
</dbReference>
<evidence type="ECO:0000313" key="4">
    <source>
        <dbReference type="Proteomes" id="UP000248557"/>
    </source>
</evidence>
<dbReference type="EMBL" id="NGJK01000001">
    <property type="protein sequence ID" value="RAP03865.1"/>
    <property type="molecule type" value="Genomic_DNA"/>
</dbReference>
<dbReference type="InterPro" id="IPR027417">
    <property type="entry name" value="P-loop_NTPase"/>
</dbReference>
<accession>A0A328Q6Q8</accession>
<dbReference type="GO" id="GO:0004386">
    <property type="term" value="F:helicase activity"/>
    <property type="evidence" value="ECO:0007669"/>
    <property type="project" value="UniProtKB-KW"/>
</dbReference>
<keyword evidence="3" id="KW-0547">Nucleotide-binding</keyword>
<dbReference type="InterPro" id="IPR021835">
    <property type="entry name" value="DUF3427"/>
</dbReference>
<evidence type="ECO:0000259" key="2">
    <source>
        <dbReference type="PROSITE" id="PS51194"/>
    </source>
</evidence>
<comment type="caution">
    <text evidence="3">The sequence shown here is derived from an EMBL/GenBank/DDBJ whole genome shotgun (WGS) entry which is preliminary data.</text>
</comment>
<dbReference type="Gene3D" id="3.40.50.300">
    <property type="entry name" value="P-loop containing nucleotide triphosphate hydrolases"/>
    <property type="match status" value="2"/>
</dbReference>
<dbReference type="Gene3D" id="3.30.870.10">
    <property type="entry name" value="Endonuclease Chain A"/>
    <property type="match status" value="1"/>
</dbReference>